<protein>
    <submittedName>
        <fullName evidence="1">Uncharacterized protein</fullName>
    </submittedName>
</protein>
<evidence type="ECO:0000313" key="2">
    <source>
        <dbReference type="Proteomes" id="UP000793456"/>
    </source>
</evidence>
<dbReference type="EMBL" id="CM011690">
    <property type="protein sequence ID" value="TMS08575.1"/>
    <property type="molecule type" value="Genomic_DNA"/>
</dbReference>
<dbReference type="Proteomes" id="UP000793456">
    <property type="component" value="Chromosome XVII"/>
</dbReference>
<organism evidence="1 2">
    <name type="scientific">Larimichthys crocea</name>
    <name type="common">Large yellow croaker</name>
    <name type="synonym">Pseudosciaena crocea</name>
    <dbReference type="NCBI Taxonomy" id="215358"/>
    <lineage>
        <taxon>Eukaryota</taxon>
        <taxon>Metazoa</taxon>
        <taxon>Chordata</taxon>
        <taxon>Craniata</taxon>
        <taxon>Vertebrata</taxon>
        <taxon>Euteleostomi</taxon>
        <taxon>Actinopterygii</taxon>
        <taxon>Neopterygii</taxon>
        <taxon>Teleostei</taxon>
        <taxon>Neoteleostei</taxon>
        <taxon>Acanthomorphata</taxon>
        <taxon>Eupercaria</taxon>
        <taxon>Sciaenidae</taxon>
        <taxon>Larimichthys</taxon>
    </lineage>
</organism>
<sequence length="242" mass="28069">MAYWGTEIGLGPYDKSNVDRGKSSIKSHRTSNMRQKMYHRALMLSRWQLQLVNHELDMRSKRESAEMAQEQQQCLSSSLSRTHGCCHIRWQMPLHLEEGNEAQHTKQQKPHPSNDFLPFILLAFLPMPKTRGSLLHNSINGEMKKLCLMENSVCLTCSCPRRDYVQCPSRHWISRGHSYEEQTVWNPKYCVVADCQMLLLNEEEVERRSASGKVHLLRRTISVPVESQFPEFHSQLSTESGE</sequence>
<name>A0ACD3QN47_LARCR</name>
<gene>
    <name evidence="1" type="ORF">E3U43_006058</name>
</gene>
<comment type="caution">
    <text evidence="1">The sequence shown here is derived from an EMBL/GenBank/DDBJ whole genome shotgun (WGS) entry which is preliminary data.</text>
</comment>
<keyword evidence="2" id="KW-1185">Reference proteome</keyword>
<proteinExistence type="predicted"/>
<evidence type="ECO:0000313" key="1">
    <source>
        <dbReference type="EMBL" id="TMS08575.1"/>
    </source>
</evidence>
<accession>A0ACD3QN47</accession>
<reference evidence="1" key="1">
    <citation type="submission" date="2018-11" db="EMBL/GenBank/DDBJ databases">
        <title>The sequence and de novo assembly of Larimichthys crocea genome using PacBio and Hi-C technologies.</title>
        <authorList>
            <person name="Xu P."/>
            <person name="Chen B."/>
            <person name="Zhou Z."/>
            <person name="Ke Q."/>
            <person name="Wu Y."/>
            <person name="Bai H."/>
            <person name="Pu F."/>
        </authorList>
    </citation>
    <scope>NUCLEOTIDE SEQUENCE</scope>
    <source>
        <tissue evidence="1">Muscle</tissue>
    </source>
</reference>